<dbReference type="PANTHER" id="PTHR10916:SF0">
    <property type="entry name" value="LARGE RIBOSOMAL SUBUNIT PROTEIN UL29C"/>
    <property type="match status" value="1"/>
</dbReference>
<name>A0A0H4T5T4_9BACT</name>
<reference evidence="6" key="1">
    <citation type="journal article" date="2015" name="ISME J.">
        <title>Aquifer environment selects for microbial species cohorts in sediment and groundwater.</title>
        <authorList>
            <person name="Hug L.A."/>
            <person name="Thomas B.C."/>
            <person name="Brown C.T."/>
            <person name="Frischkorn K.R."/>
            <person name="Williams K.H."/>
            <person name="Tringe S.G."/>
            <person name="Banfield J.F."/>
        </authorList>
    </citation>
    <scope>NUCLEOTIDE SEQUENCE</scope>
</reference>
<keyword evidence="3 5" id="KW-0687">Ribonucleoprotein</keyword>
<dbReference type="PROSITE" id="PS00579">
    <property type="entry name" value="RIBOSOMAL_L29"/>
    <property type="match status" value="1"/>
</dbReference>
<dbReference type="Gene3D" id="1.10.287.310">
    <property type="match status" value="1"/>
</dbReference>
<protein>
    <recommendedName>
        <fullName evidence="4 5">Large ribosomal subunit protein uL29</fullName>
    </recommendedName>
</protein>
<evidence type="ECO:0000256" key="4">
    <source>
        <dbReference type="ARBA" id="ARBA00035204"/>
    </source>
</evidence>
<dbReference type="HAMAP" id="MF_00374">
    <property type="entry name" value="Ribosomal_uL29"/>
    <property type="match status" value="1"/>
</dbReference>
<evidence type="ECO:0000256" key="3">
    <source>
        <dbReference type="ARBA" id="ARBA00023274"/>
    </source>
</evidence>
<dbReference type="AlphaFoldDB" id="A0A0H4T5T4"/>
<dbReference type="CDD" id="cd00427">
    <property type="entry name" value="Ribosomal_L29_HIP"/>
    <property type="match status" value="1"/>
</dbReference>
<dbReference type="NCBIfam" id="TIGR00012">
    <property type="entry name" value="L29"/>
    <property type="match status" value="1"/>
</dbReference>
<dbReference type="PANTHER" id="PTHR10916">
    <property type="entry name" value="60S RIBOSOMAL PROTEIN L35/50S RIBOSOMAL PROTEIN L29"/>
    <property type="match status" value="1"/>
</dbReference>
<dbReference type="InterPro" id="IPR001854">
    <property type="entry name" value="Ribosomal_uL29"/>
</dbReference>
<proteinExistence type="inferred from homology"/>
<gene>
    <name evidence="5" type="primary">rpmC</name>
</gene>
<evidence type="ECO:0000256" key="1">
    <source>
        <dbReference type="ARBA" id="ARBA00009254"/>
    </source>
</evidence>
<organism evidence="6">
    <name type="scientific">uncultured bacterium Rifle_16ft_4_minimus_37862</name>
    <dbReference type="NCBI Taxonomy" id="1665157"/>
    <lineage>
        <taxon>Bacteria</taxon>
        <taxon>environmental samples</taxon>
    </lineage>
</organism>
<sequence length="62" mass="7193">MKAAKWRDLSDDELRQKAHELGEELFNLRFQLSMGVAKNPSRLGQARRDLARAQTVLRERKG</sequence>
<dbReference type="InterPro" id="IPR036049">
    <property type="entry name" value="Ribosomal_uL29_sf"/>
</dbReference>
<dbReference type="Pfam" id="PF00831">
    <property type="entry name" value="Ribosomal_L29"/>
    <property type="match status" value="1"/>
</dbReference>
<comment type="similarity">
    <text evidence="1 5">Belongs to the universal ribosomal protein uL29 family.</text>
</comment>
<evidence type="ECO:0000256" key="5">
    <source>
        <dbReference type="HAMAP-Rule" id="MF_00374"/>
    </source>
</evidence>
<dbReference type="InterPro" id="IPR018254">
    <property type="entry name" value="Ribosomal_uL29_CS"/>
</dbReference>
<dbReference type="SUPFAM" id="SSF46561">
    <property type="entry name" value="Ribosomal protein L29 (L29p)"/>
    <property type="match status" value="1"/>
</dbReference>
<dbReference type="EMBL" id="KT007007">
    <property type="protein sequence ID" value="AKQ03098.1"/>
    <property type="molecule type" value="Genomic_DNA"/>
</dbReference>
<dbReference type="FunFam" id="1.10.287.310:FF:000001">
    <property type="entry name" value="50S ribosomal protein L29"/>
    <property type="match status" value="1"/>
</dbReference>
<dbReference type="GO" id="GO:0006412">
    <property type="term" value="P:translation"/>
    <property type="evidence" value="ECO:0007669"/>
    <property type="project" value="UniProtKB-UniRule"/>
</dbReference>
<accession>A0A0H4T5T4</accession>
<dbReference type="GO" id="GO:0003735">
    <property type="term" value="F:structural constituent of ribosome"/>
    <property type="evidence" value="ECO:0007669"/>
    <property type="project" value="InterPro"/>
</dbReference>
<evidence type="ECO:0000256" key="2">
    <source>
        <dbReference type="ARBA" id="ARBA00022980"/>
    </source>
</evidence>
<dbReference type="InterPro" id="IPR050063">
    <property type="entry name" value="Ribosomal_protein_uL29"/>
</dbReference>
<evidence type="ECO:0000313" key="6">
    <source>
        <dbReference type="EMBL" id="AKQ03098.1"/>
    </source>
</evidence>
<dbReference type="GO" id="GO:0022625">
    <property type="term" value="C:cytosolic large ribosomal subunit"/>
    <property type="evidence" value="ECO:0007669"/>
    <property type="project" value="TreeGrafter"/>
</dbReference>
<keyword evidence="2 5" id="KW-0689">Ribosomal protein</keyword>